<comment type="caution">
    <text evidence="2">The sequence shown here is derived from an EMBL/GenBank/DDBJ whole genome shotgun (WGS) entry which is preliminary data.</text>
</comment>
<name>A0AAV2S353_MEGNR</name>
<organism evidence="2 3">
    <name type="scientific">Meganyctiphanes norvegica</name>
    <name type="common">Northern krill</name>
    <name type="synonym">Thysanopoda norvegica</name>
    <dbReference type="NCBI Taxonomy" id="48144"/>
    <lineage>
        <taxon>Eukaryota</taxon>
        <taxon>Metazoa</taxon>
        <taxon>Ecdysozoa</taxon>
        <taxon>Arthropoda</taxon>
        <taxon>Crustacea</taxon>
        <taxon>Multicrustacea</taxon>
        <taxon>Malacostraca</taxon>
        <taxon>Eumalacostraca</taxon>
        <taxon>Eucarida</taxon>
        <taxon>Euphausiacea</taxon>
        <taxon>Euphausiidae</taxon>
        <taxon>Meganyctiphanes</taxon>
    </lineage>
</organism>
<gene>
    <name evidence="2" type="ORF">MNOR_LOCUS31792</name>
</gene>
<keyword evidence="3" id="KW-1185">Reference proteome</keyword>
<evidence type="ECO:0000313" key="2">
    <source>
        <dbReference type="EMBL" id="CAL4156955.1"/>
    </source>
</evidence>
<keyword evidence="1" id="KW-0732">Signal</keyword>
<dbReference type="EMBL" id="CAXKWB010041787">
    <property type="protein sequence ID" value="CAL4156955.1"/>
    <property type="molecule type" value="Genomic_DNA"/>
</dbReference>
<reference evidence="2 3" key="1">
    <citation type="submission" date="2024-05" db="EMBL/GenBank/DDBJ databases">
        <authorList>
            <person name="Wallberg A."/>
        </authorList>
    </citation>
    <scope>NUCLEOTIDE SEQUENCE [LARGE SCALE GENOMIC DNA]</scope>
</reference>
<accession>A0AAV2S353</accession>
<evidence type="ECO:0000256" key="1">
    <source>
        <dbReference type="SAM" id="SignalP"/>
    </source>
</evidence>
<sequence length="306" mass="34731">MPSLLRMLGVLLLVEFSYSVEFMIKHKMSGEYIHPYHSQDYIPNNDDLVIYSGYHNKMYMTFDIVDGQWGYIRHVSSGKVFHPKGGSEHPGDQTNVVLHSDRKPWAYFALDQVNNRIINHGGKYIHPHDGQAVPEDNTPVVLHGDVHENMEFKLVSTSNPDEEVYPYGDATIVGDWHLVYSVENPLATHTQTYQVTVGKSESESTTESFQFVWESEASAQFFFAKMSTSASLSTEIKESSSETWHAEFTKTDSVTVVAGETVAVWQKRYTGEQLGHKSLHLSTMLADTNSPHVKPDDYAKARYRFI</sequence>
<feature type="chain" id="PRO_5043988112" evidence="1">
    <location>
        <begin position="20"/>
        <end position="306"/>
    </location>
</feature>
<dbReference type="Proteomes" id="UP001497623">
    <property type="component" value="Unassembled WGS sequence"/>
</dbReference>
<dbReference type="AlphaFoldDB" id="A0AAV2S353"/>
<dbReference type="Gene3D" id="2.80.10.50">
    <property type="match status" value="1"/>
</dbReference>
<proteinExistence type="predicted"/>
<evidence type="ECO:0000313" key="3">
    <source>
        <dbReference type="Proteomes" id="UP001497623"/>
    </source>
</evidence>
<feature type="signal peptide" evidence="1">
    <location>
        <begin position="1"/>
        <end position="19"/>
    </location>
</feature>
<protein>
    <submittedName>
        <fullName evidence="2">Uncharacterized protein</fullName>
    </submittedName>
</protein>